<dbReference type="PROSITE" id="PS50089">
    <property type="entry name" value="ZF_RING_2"/>
    <property type="match status" value="1"/>
</dbReference>
<evidence type="ECO:0000256" key="12">
    <source>
        <dbReference type="ARBA" id="ARBA00022833"/>
    </source>
</evidence>
<dbReference type="SUPFAM" id="SSF53098">
    <property type="entry name" value="Ribonuclease H-like"/>
    <property type="match status" value="1"/>
</dbReference>
<keyword evidence="8" id="KW-0479">Metal-binding</keyword>
<gene>
    <name evidence="16" type="ORF">V5N11_011524</name>
</gene>
<sequence>MENEEVSCECEELPLNHIGDEEEFRSCCGDEEVWLKESDDSAKVAEEEKKDELDDKFSVKMFFKGVSISERGDSSFGYSGIGVVLEKSGDFELIQLQKKLEFYVEESVANYLALMDGLEVALQKNLSSVVAVTDSELLYNQITREEKLEIPLLVALRERVLEKTSNLDGFVLKLAPFCELNQALSLAQVAVGIVSFNLNMDKLAENCSICCEDRQSEMMLTLKCTHKFCSHCMKTYVEGKVQSSEVPIRCPQVQCKHYISAAECKSFLPVATFKSFEEANVRSRNSGKIYCPYPNCSFLLDPLECISSGRASASSSSQSENSCCVECPVCERFVCVDCGVPWHASMSCEEFQILPVDERYPDDITLHRLAKYKRWRRCQQCRIMIELAYGCNHMTCRCGHEFCYACGAEYREGQQTCTCAFWDDEEEDQENAEEGNRIQEVEQWPWDTFSSIPTVMDAYSEQERSQLALIQRFLAGGGFSLSDHQPSYQSPPLPPCTESSYVEAAMKDLHQLPWLERFVSVISDDYYEEYNSQ</sequence>
<dbReference type="InterPro" id="IPR017907">
    <property type="entry name" value="Znf_RING_CS"/>
</dbReference>
<dbReference type="Pfam" id="PF00097">
    <property type="entry name" value="zf-C3HC4"/>
    <property type="match status" value="1"/>
</dbReference>
<dbReference type="Proteomes" id="UP001558713">
    <property type="component" value="Unassembled WGS sequence"/>
</dbReference>
<dbReference type="Gene3D" id="3.30.40.10">
    <property type="entry name" value="Zinc/RING finger domain, C3HC4 (zinc finger)"/>
    <property type="match status" value="1"/>
</dbReference>
<dbReference type="InterPro" id="IPR018957">
    <property type="entry name" value="Znf_C3HC4_RING-type"/>
</dbReference>
<dbReference type="CDD" id="cd22582">
    <property type="entry name" value="BRcat_RBR_unk"/>
    <property type="match status" value="1"/>
</dbReference>
<dbReference type="InterPro" id="IPR012337">
    <property type="entry name" value="RNaseH-like_sf"/>
</dbReference>
<keyword evidence="12" id="KW-0862">Zinc</keyword>
<dbReference type="SMART" id="SM00647">
    <property type="entry name" value="IBR"/>
    <property type="match status" value="2"/>
</dbReference>
<name>A0ABD1AEN0_CARAN</name>
<feature type="domain" description="RING-type" evidence="15">
    <location>
        <begin position="203"/>
        <end position="423"/>
    </location>
</feature>
<feature type="domain" description="RING-type" evidence="14">
    <location>
        <begin position="207"/>
        <end position="251"/>
    </location>
</feature>
<protein>
    <recommendedName>
        <fullName evidence="6">RBR-type E3 ubiquitin transferase</fullName>
        <ecNumber evidence="6">2.3.2.31</ecNumber>
    </recommendedName>
</protein>
<dbReference type="EMBL" id="JBANAX010000521">
    <property type="protein sequence ID" value="KAL1205241.1"/>
    <property type="molecule type" value="Genomic_DNA"/>
</dbReference>
<dbReference type="SMART" id="SM00184">
    <property type="entry name" value="RING"/>
    <property type="match status" value="2"/>
</dbReference>
<evidence type="ECO:0000256" key="1">
    <source>
        <dbReference type="ARBA" id="ARBA00001798"/>
    </source>
</evidence>
<dbReference type="Gene3D" id="1.20.120.1750">
    <property type="match status" value="1"/>
</dbReference>
<evidence type="ECO:0000256" key="4">
    <source>
        <dbReference type="ARBA" id="ARBA00004906"/>
    </source>
</evidence>
<comment type="catalytic activity">
    <reaction evidence="1">
        <text>[E2 ubiquitin-conjugating enzyme]-S-ubiquitinyl-L-cysteine + [acceptor protein]-L-lysine = [E2 ubiquitin-conjugating enzyme]-L-cysteine + [acceptor protein]-N(6)-ubiquitinyl-L-lysine.</text>
        <dbReference type="EC" id="2.3.2.31"/>
    </reaction>
</comment>
<dbReference type="CDD" id="cd22584">
    <property type="entry name" value="Rcat_RBR_unk"/>
    <property type="match status" value="1"/>
</dbReference>
<dbReference type="GO" id="GO:0061630">
    <property type="term" value="F:ubiquitin protein ligase activity"/>
    <property type="evidence" value="ECO:0007669"/>
    <property type="project" value="UniProtKB-EC"/>
</dbReference>
<keyword evidence="9" id="KW-0677">Repeat</keyword>
<evidence type="ECO:0000256" key="13">
    <source>
        <dbReference type="PROSITE-ProRule" id="PRU00175"/>
    </source>
</evidence>
<evidence type="ECO:0000259" key="15">
    <source>
        <dbReference type="PROSITE" id="PS51873"/>
    </source>
</evidence>
<dbReference type="Gene3D" id="3.30.420.10">
    <property type="entry name" value="Ribonuclease H-like superfamily/Ribonuclease H"/>
    <property type="match status" value="1"/>
</dbReference>
<dbReference type="InterPro" id="IPR001841">
    <property type="entry name" value="Znf_RING"/>
</dbReference>
<dbReference type="Pfam" id="PF01485">
    <property type="entry name" value="IBR"/>
    <property type="match status" value="2"/>
</dbReference>
<evidence type="ECO:0000256" key="6">
    <source>
        <dbReference type="ARBA" id="ARBA00012251"/>
    </source>
</evidence>
<dbReference type="Pfam" id="PF13456">
    <property type="entry name" value="RVT_3"/>
    <property type="match status" value="1"/>
</dbReference>
<evidence type="ECO:0000256" key="5">
    <source>
        <dbReference type="ARBA" id="ARBA00005884"/>
    </source>
</evidence>
<comment type="similarity">
    <text evidence="5">Belongs to the RBR family. Ariadne subfamily.</text>
</comment>
<evidence type="ECO:0000256" key="2">
    <source>
        <dbReference type="ARBA" id="ARBA00001947"/>
    </source>
</evidence>
<evidence type="ECO:0000256" key="10">
    <source>
        <dbReference type="ARBA" id="ARBA00022771"/>
    </source>
</evidence>
<dbReference type="EC" id="2.3.2.31" evidence="6"/>
<evidence type="ECO:0000313" key="17">
    <source>
        <dbReference type="Proteomes" id="UP001558713"/>
    </source>
</evidence>
<accession>A0ABD1AEN0</accession>
<dbReference type="PROSITE" id="PS51873">
    <property type="entry name" value="TRIAD"/>
    <property type="match status" value="1"/>
</dbReference>
<keyword evidence="11" id="KW-0833">Ubl conjugation pathway</keyword>
<dbReference type="SUPFAM" id="SSF57850">
    <property type="entry name" value="RING/U-box"/>
    <property type="match status" value="2"/>
</dbReference>
<keyword evidence="17" id="KW-1185">Reference proteome</keyword>
<dbReference type="InterPro" id="IPR013083">
    <property type="entry name" value="Znf_RING/FYVE/PHD"/>
</dbReference>
<evidence type="ECO:0000256" key="8">
    <source>
        <dbReference type="ARBA" id="ARBA00022723"/>
    </source>
</evidence>
<dbReference type="FunFam" id="3.30.40.10:FF:000230">
    <property type="entry name" value="RBR-type E3 ubiquitin transferase"/>
    <property type="match status" value="1"/>
</dbReference>
<evidence type="ECO:0000256" key="7">
    <source>
        <dbReference type="ARBA" id="ARBA00022679"/>
    </source>
</evidence>
<dbReference type="GO" id="GO:0008270">
    <property type="term" value="F:zinc ion binding"/>
    <property type="evidence" value="ECO:0007669"/>
    <property type="project" value="UniProtKB-KW"/>
</dbReference>
<dbReference type="FunFam" id="1.20.120.1750:FF:000021">
    <property type="entry name" value="RBR-type E3 ubiquitin transferase"/>
    <property type="match status" value="1"/>
</dbReference>
<dbReference type="InterPro" id="IPR002156">
    <property type="entry name" value="RNaseH_domain"/>
</dbReference>
<evidence type="ECO:0000256" key="11">
    <source>
        <dbReference type="ARBA" id="ARBA00022786"/>
    </source>
</evidence>
<keyword evidence="10 13" id="KW-0863">Zinc-finger</keyword>
<proteinExistence type="inferred from homology"/>
<dbReference type="InterPro" id="IPR002867">
    <property type="entry name" value="IBR_dom"/>
</dbReference>
<reference evidence="16 17" key="1">
    <citation type="submission" date="2024-04" db="EMBL/GenBank/DDBJ databases">
        <title>Genome assembly C_amara_ONT_v2.</title>
        <authorList>
            <person name="Yant L."/>
            <person name="Moore C."/>
            <person name="Slenker M."/>
        </authorList>
    </citation>
    <scope>NUCLEOTIDE SEQUENCE [LARGE SCALE GENOMIC DNA]</scope>
    <source>
        <tissue evidence="16">Leaf</tissue>
    </source>
</reference>
<evidence type="ECO:0000259" key="14">
    <source>
        <dbReference type="PROSITE" id="PS50089"/>
    </source>
</evidence>
<dbReference type="FunFam" id="3.30.420.10:FF:000076">
    <property type="entry name" value="RBR-type E3 ubiquitin transferase"/>
    <property type="match status" value="1"/>
</dbReference>
<dbReference type="PROSITE" id="PS00518">
    <property type="entry name" value="ZF_RING_1"/>
    <property type="match status" value="1"/>
</dbReference>
<comment type="pathway">
    <text evidence="4">Protein modification; protein ubiquitination.</text>
</comment>
<organism evidence="16 17">
    <name type="scientific">Cardamine amara subsp. amara</name>
    <dbReference type="NCBI Taxonomy" id="228776"/>
    <lineage>
        <taxon>Eukaryota</taxon>
        <taxon>Viridiplantae</taxon>
        <taxon>Streptophyta</taxon>
        <taxon>Embryophyta</taxon>
        <taxon>Tracheophyta</taxon>
        <taxon>Spermatophyta</taxon>
        <taxon>Magnoliopsida</taxon>
        <taxon>eudicotyledons</taxon>
        <taxon>Gunneridae</taxon>
        <taxon>Pentapetalae</taxon>
        <taxon>rosids</taxon>
        <taxon>malvids</taxon>
        <taxon>Brassicales</taxon>
        <taxon>Brassicaceae</taxon>
        <taxon>Cardamineae</taxon>
        <taxon>Cardamine</taxon>
    </lineage>
</organism>
<comment type="cofactor">
    <cofactor evidence="2">
        <name>Zn(2+)</name>
        <dbReference type="ChEBI" id="CHEBI:29105"/>
    </cofactor>
</comment>
<evidence type="ECO:0000256" key="3">
    <source>
        <dbReference type="ARBA" id="ARBA00003976"/>
    </source>
</evidence>
<dbReference type="InterPro" id="IPR031127">
    <property type="entry name" value="E3_UB_ligase_RBR"/>
</dbReference>
<dbReference type="AlphaFoldDB" id="A0ABD1AEN0"/>
<evidence type="ECO:0000256" key="9">
    <source>
        <dbReference type="ARBA" id="ARBA00022737"/>
    </source>
</evidence>
<dbReference type="PANTHER" id="PTHR11685">
    <property type="entry name" value="RBR FAMILY RING FINGER AND IBR DOMAIN-CONTAINING"/>
    <property type="match status" value="1"/>
</dbReference>
<comment type="caution">
    <text evidence="16">The sequence shown here is derived from an EMBL/GenBank/DDBJ whole genome shotgun (WGS) entry which is preliminary data.</text>
</comment>
<dbReference type="InterPro" id="IPR036397">
    <property type="entry name" value="RNaseH_sf"/>
</dbReference>
<keyword evidence="7" id="KW-0808">Transferase</keyword>
<comment type="function">
    <text evidence="3">Might act as an E3 ubiquitin-protein ligase, or as part of E3 complex, which accepts ubiquitin from specific E2 ubiquitin-conjugating enzymes and then transfers it to substrates.</text>
</comment>
<evidence type="ECO:0000313" key="16">
    <source>
        <dbReference type="EMBL" id="KAL1205241.1"/>
    </source>
</evidence>
<dbReference type="InterPro" id="IPR044066">
    <property type="entry name" value="TRIAD_supradom"/>
</dbReference>